<dbReference type="EMBL" id="JAIXNE010000002">
    <property type="protein sequence ID" value="MCA6074932.1"/>
    <property type="molecule type" value="Genomic_DNA"/>
</dbReference>
<dbReference type="GO" id="GO:0043565">
    <property type="term" value="F:sequence-specific DNA binding"/>
    <property type="evidence" value="ECO:0007669"/>
    <property type="project" value="InterPro"/>
</dbReference>
<feature type="transmembrane region" description="Helical" evidence="4">
    <location>
        <begin position="174"/>
        <end position="192"/>
    </location>
</feature>
<accession>A0A9X1L0H1</accession>
<evidence type="ECO:0000313" key="8">
    <source>
        <dbReference type="EMBL" id="MCA6077237.1"/>
    </source>
</evidence>
<dbReference type="SUPFAM" id="SSF46689">
    <property type="entry name" value="Homeodomain-like"/>
    <property type="match status" value="1"/>
</dbReference>
<dbReference type="PANTHER" id="PTHR43280:SF29">
    <property type="entry name" value="ARAC-FAMILY TRANSCRIPTIONAL REGULATOR"/>
    <property type="match status" value="1"/>
</dbReference>
<proteinExistence type="predicted"/>
<feature type="transmembrane region" description="Helical" evidence="4">
    <location>
        <begin position="6"/>
        <end position="26"/>
    </location>
</feature>
<keyword evidence="9" id="KW-1185">Reference proteome</keyword>
<keyword evidence="4" id="KW-0812">Transmembrane</keyword>
<reference evidence="8" key="1">
    <citation type="submission" date="2021-09" db="EMBL/GenBank/DDBJ databases">
        <title>Fulvivirga sp. isolated from coastal sediment.</title>
        <authorList>
            <person name="Yu H."/>
        </authorList>
    </citation>
    <scope>NUCLEOTIDE SEQUENCE</scope>
    <source>
        <strain evidence="8">1062</strain>
    </source>
</reference>
<evidence type="ECO:0000313" key="6">
    <source>
        <dbReference type="EMBL" id="MCA6074932.1"/>
    </source>
</evidence>
<dbReference type="GO" id="GO:0003700">
    <property type="term" value="F:DNA-binding transcription factor activity"/>
    <property type="evidence" value="ECO:0007669"/>
    <property type="project" value="InterPro"/>
</dbReference>
<dbReference type="PANTHER" id="PTHR43280">
    <property type="entry name" value="ARAC-FAMILY TRANSCRIPTIONAL REGULATOR"/>
    <property type="match status" value="1"/>
</dbReference>
<dbReference type="PROSITE" id="PS01124">
    <property type="entry name" value="HTH_ARAC_FAMILY_2"/>
    <property type="match status" value="1"/>
</dbReference>
<feature type="domain" description="HTH araC/xylS-type" evidence="5">
    <location>
        <begin position="206"/>
        <end position="313"/>
    </location>
</feature>
<organism evidence="8 9">
    <name type="scientific">Fulvivirga sedimenti</name>
    <dbReference type="NCBI Taxonomy" id="2879465"/>
    <lineage>
        <taxon>Bacteria</taxon>
        <taxon>Pseudomonadati</taxon>
        <taxon>Bacteroidota</taxon>
        <taxon>Cytophagia</taxon>
        <taxon>Cytophagales</taxon>
        <taxon>Fulvivirgaceae</taxon>
        <taxon>Fulvivirga</taxon>
    </lineage>
</organism>
<dbReference type="EMBL" id="JAIXNE010000003">
    <property type="protein sequence ID" value="MCA6076109.1"/>
    <property type="molecule type" value="Genomic_DNA"/>
</dbReference>
<dbReference type="RefSeq" id="WP_225698041.1">
    <property type="nucleotide sequence ID" value="NZ_JAIXNE010000002.1"/>
</dbReference>
<dbReference type="Proteomes" id="UP001139409">
    <property type="component" value="Unassembled WGS sequence"/>
</dbReference>
<evidence type="ECO:0000256" key="4">
    <source>
        <dbReference type="SAM" id="Phobius"/>
    </source>
</evidence>
<feature type="transmembrane region" description="Helical" evidence="4">
    <location>
        <begin position="33"/>
        <end position="52"/>
    </location>
</feature>
<dbReference type="SMART" id="SM00342">
    <property type="entry name" value="HTH_ARAC"/>
    <property type="match status" value="1"/>
</dbReference>
<dbReference type="InterPro" id="IPR009057">
    <property type="entry name" value="Homeodomain-like_sf"/>
</dbReference>
<keyword evidence="2" id="KW-0238">DNA-binding</keyword>
<feature type="transmembrane region" description="Helical" evidence="4">
    <location>
        <begin position="145"/>
        <end position="162"/>
    </location>
</feature>
<dbReference type="AlphaFoldDB" id="A0A9X1L0H1"/>
<comment type="caution">
    <text evidence="8">The sequence shown here is derived from an EMBL/GenBank/DDBJ whole genome shotgun (WGS) entry which is preliminary data.</text>
</comment>
<dbReference type="EMBL" id="JAIXNE010000004">
    <property type="protein sequence ID" value="MCA6077237.1"/>
    <property type="molecule type" value="Genomic_DNA"/>
</dbReference>
<feature type="transmembrane region" description="Helical" evidence="4">
    <location>
        <begin position="119"/>
        <end position="138"/>
    </location>
</feature>
<dbReference type="Pfam" id="PF12833">
    <property type="entry name" value="HTH_18"/>
    <property type="match status" value="1"/>
</dbReference>
<dbReference type="Gene3D" id="1.10.10.60">
    <property type="entry name" value="Homeodomain-like"/>
    <property type="match status" value="1"/>
</dbReference>
<keyword evidence="4" id="KW-0472">Membrane</keyword>
<evidence type="ECO:0000256" key="3">
    <source>
        <dbReference type="ARBA" id="ARBA00023163"/>
    </source>
</evidence>
<sequence length="320" mass="37315">MDAGWNFWTVLFLVIAGQGLLLSGLIYKQKPKFRYFSLSILFFSFLLFYYVIFWSGNIQNMPRWMGIMMGLPYLIAPLMYRQIRTIVLWRHLLIFPLFMSFYLLTLLLSFPSWTFQLQAIIQCVFLLTYATAATLNASTNISRRISWLFLGFTLAHLTYYILVWTNILTPLRDYFVSLTGAIFMYGSAYLVLFGKEKEDIRDDLQLKMRNILIERIEEEKLYLDNELRLQSLSEATGFSIHQISELINSGGKNFADLINGYRVQEARRLLRSLEASHMSTTEIGYAAGFNNKSSFYKHFKKVTGESPMQFRSRSNVAFSK</sequence>
<keyword evidence="1" id="KW-0805">Transcription regulation</keyword>
<evidence type="ECO:0000256" key="1">
    <source>
        <dbReference type="ARBA" id="ARBA00023015"/>
    </source>
</evidence>
<keyword evidence="4" id="KW-1133">Transmembrane helix</keyword>
<evidence type="ECO:0000313" key="7">
    <source>
        <dbReference type="EMBL" id="MCA6076109.1"/>
    </source>
</evidence>
<feature type="transmembrane region" description="Helical" evidence="4">
    <location>
        <begin position="64"/>
        <end position="80"/>
    </location>
</feature>
<evidence type="ECO:0000259" key="5">
    <source>
        <dbReference type="PROSITE" id="PS01124"/>
    </source>
</evidence>
<feature type="transmembrane region" description="Helical" evidence="4">
    <location>
        <begin position="92"/>
        <end position="113"/>
    </location>
</feature>
<dbReference type="InterPro" id="IPR018060">
    <property type="entry name" value="HTH_AraC"/>
</dbReference>
<gene>
    <name evidence="6" type="ORF">LDX50_08630</name>
    <name evidence="7" type="ORF">LDX50_14600</name>
    <name evidence="8" type="ORF">LDX50_20320</name>
</gene>
<name>A0A9X1L0H1_9BACT</name>
<protein>
    <submittedName>
        <fullName evidence="8">Helix-turn-helix domain-containing protein</fullName>
    </submittedName>
</protein>
<evidence type="ECO:0000256" key="2">
    <source>
        <dbReference type="ARBA" id="ARBA00023125"/>
    </source>
</evidence>
<keyword evidence="3" id="KW-0804">Transcription</keyword>
<evidence type="ECO:0000313" key="9">
    <source>
        <dbReference type="Proteomes" id="UP001139409"/>
    </source>
</evidence>